<proteinExistence type="inferred from homology"/>
<dbReference type="PANTHER" id="PTHR30073:SF5">
    <property type="entry name" value="ASPARTATE--AMMONIA LIGASE"/>
    <property type="match status" value="1"/>
</dbReference>
<dbReference type="Proteomes" id="UP000017081">
    <property type="component" value="Unassembled WGS sequence"/>
</dbReference>
<evidence type="ECO:0000256" key="6">
    <source>
        <dbReference type="ARBA" id="ARBA00022888"/>
    </source>
</evidence>
<dbReference type="HOGENOM" id="CLU_071543_0_0_0"/>
<dbReference type="EMBL" id="AXZF01000029">
    <property type="protein sequence ID" value="ERT69331.1"/>
    <property type="molecule type" value="Genomic_DNA"/>
</dbReference>
<dbReference type="EC" id="6.3.1.1" evidence="7 8"/>
<dbReference type="HAMAP" id="MF_00555">
    <property type="entry name" value="AsnA"/>
    <property type="match status" value="1"/>
</dbReference>
<organism evidence="10 11">
    <name type="scientific">Cetobacterium somerae ATCC BAA-474</name>
    <dbReference type="NCBI Taxonomy" id="1319815"/>
    <lineage>
        <taxon>Bacteria</taxon>
        <taxon>Fusobacteriati</taxon>
        <taxon>Fusobacteriota</taxon>
        <taxon>Fusobacteriia</taxon>
        <taxon>Fusobacteriales</taxon>
        <taxon>Fusobacteriaceae</taxon>
        <taxon>Cetobacterium</taxon>
    </lineage>
</organism>
<dbReference type="GO" id="GO:0070981">
    <property type="term" value="P:L-asparagine biosynthetic process"/>
    <property type="evidence" value="ECO:0007669"/>
    <property type="project" value="UniProtKB-UniRule"/>
</dbReference>
<dbReference type="InterPro" id="IPR006195">
    <property type="entry name" value="aa-tRNA-synth_II"/>
</dbReference>
<keyword evidence="6 7" id="KW-0061">Asparagine biosynthesis</keyword>
<evidence type="ECO:0000256" key="2">
    <source>
        <dbReference type="ARBA" id="ARBA00022598"/>
    </source>
</evidence>
<keyword evidence="4 7" id="KW-0547">Nucleotide-binding</keyword>
<evidence type="ECO:0000313" key="10">
    <source>
        <dbReference type="EMBL" id="ERT69331.1"/>
    </source>
</evidence>
<reference evidence="10 11" key="1">
    <citation type="submission" date="2013-08" db="EMBL/GenBank/DDBJ databases">
        <authorList>
            <person name="Weinstock G."/>
            <person name="Sodergren E."/>
            <person name="Wylie T."/>
            <person name="Fulton L."/>
            <person name="Fulton R."/>
            <person name="Fronick C."/>
            <person name="O'Laughlin M."/>
            <person name="Godfrey J."/>
            <person name="Miner T."/>
            <person name="Herter B."/>
            <person name="Appelbaum E."/>
            <person name="Cordes M."/>
            <person name="Lek S."/>
            <person name="Wollam A."/>
            <person name="Pepin K.H."/>
            <person name="Palsikar V.B."/>
            <person name="Mitreva M."/>
            <person name="Wilson R.K."/>
        </authorList>
    </citation>
    <scope>NUCLEOTIDE SEQUENCE [LARGE SCALE GENOMIC DNA]</scope>
    <source>
        <strain evidence="10 11">ATCC BAA-474</strain>
    </source>
</reference>
<evidence type="ECO:0000256" key="8">
    <source>
        <dbReference type="NCBIfam" id="TIGR00669"/>
    </source>
</evidence>
<evidence type="ECO:0000256" key="4">
    <source>
        <dbReference type="ARBA" id="ARBA00022741"/>
    </source>
</evidence>
<dbReference type="UniPathway" id="UPA00134">
    <property type="reaction ID" value="UER00194"/>
</dbReference>
<comment type="caution">
    <text evidence="10">The sequence shown here is derived from an EMBL/GenBank/DDBJ whole genome shotgun (WGS) entry which is preliminary data.</text>
</comment>
<dbReference type="Gene3D" id="3.30.930.10">
    <property type="entry name" value="Bira Bifunctional Protein, Domain 2"/>
    <property type="match status" value="1"/>
</dbReference>
<gene>
    <name evidence="7" type="primary">asnA</name>
    <name evidence="10" type="ORF">HMPREF0202_00840</name>
</gene>
<evidence type="ECO:0000259" key="9">
    <source>
        <dbReference type="PROSITE" id="PS50862"/>
    </source>
</evidence>
<dbReference type="PANTHER" id="PTHR30073">
    <property type="entry name" value="ASPARTATE--AMMONIA LIGASE"/>
    <property type="match status" value="1"/>
</dbReference>
<keyword evidence="5 7" id="KW-0067">ATP-binding</keyword>
<accession>U7VCW5</accession>
<keyword evidence="3 7" id="KW-0028">Amino-acid biosynthesis</keyword>
<comment type="similarity">
    <text evidence="7">Belongs to the class-II aminoacyl-tRNA synthetase family. AsnA subfamily.</text>
</comment>
<dbReference type="PIRSF" id="PIRSF001555">
    <property type="entry name" value="Asp_ammon_ligase"/>
    <property type="match status" value="1"/>
</dbReference>
<evidence type="ECO:0000256" key="3">
    <source>
        <dbReference type="ARBA" id="ARBA00022605"/>
    </source>
</evidence>
<dbReference type="PATRIC" id="fig|1319815.3.peg.808"/>
<comment type="subcellular location">
    <subcellularLocation>
        <location evidence="7">Cytoplasm</location>
    </subcellularLocation>
</comment>
<dbReference type="Pfam" id="PF03590">
    <property type="entry name" value="AsnA"/>
    <property type="match status" value="1"/>
</dbReference>
<evidence type="ECO:0000256" key="5">
    <source>
        <dbReference type="ARBA" id="ARBA00022840"/>
    </source>
</evidence>
<keyword evidence="11" id="KW-1185">Reference proteome</keyword>
<dbReference type="NCBIfam" id="TIGR00669">
    <property type="entry name" value="asnA"/>
    <property type="match status" value="1"/>
</dbReference>
<dbReference type="GO" id="GO:0005524">
    <property type="term" value="F:ATP binding"/>
    <property type="evidence" value="ECO:0007669"/>
    <property type="project" value="UniProtKB-UniRule"/>
</dbReference>
<dbReference type="InterPro" id="IPR045864">
    <property type="entry name" value="aa-tRNA-synth_II/BPL/LPL"/>
</dbReference>
<name>U7VCW5_9FUSO</name>
<feature type="domain" description="Aminoacyl-transfer RNA synthetases class-II family profile" evidence="9">
    <location>
        <begin position="34"/>
        <end position="328"/>
    </location>
</feature>
<dbReference type="STRING" id="1319815.HMPREF0202_00840"/>
<evidence type="ECO:0000313" key="11">
    <source>
        <dbReference type="Proteomes" id="UP000017081"/>
    </source>
</evidence>
<comment type="catalytic activity">
    <reaction evidence="7">
        <text>L-aspartate + NH4(+) + ATP = L-asparagine + AMP + diphosphate + H(+)</text>
        <dbReference type="Rhea" id="RHEA:11372"/>
        <dbReference type="ChEBI" id="CHEBI:15378"/>
        <dbReference type="ChEBI" id="CHEBI:28938"/>
        <dbReference type="ChEBI" id="CHEBI:29991"/>
        <dbReference type="ChEBI" id="CHEBI:30616"/>
        <dbReference type="ChEBI" id="CHEBI:33019"/>
        <dbReference type="ChEBI" id="CHEBI:58048"/>
        <dbReference type="ChEBI" id="CHEBI:456215"/>
        <dbReference type="EC" id="6.3.1.1"/>
    </reaction>
</comment>
<keyword evidence="2 7" id="KW-0436">Ligase</keyword>
<dbReference type="eggNOG" id="COG2502">
    <property type="taxonomic scope" value="Bacteria"/>
</dbReference>
<dbReference type="GO" id="GO:0004071">
    <property type="term" value="F:aspartate-ammonia ligase activity"/>
    <property type="evidence" value="ECO:0007669"/>
    <property type="project" value="UniProtKB-UniRule"/>
</dbReference>
<dbReference type="InterPro" id="IPR004618">
    <property type="entry name" value="AsnA"/>
</dbReference>
<dbReference type="GO" id="GO:0005829">
    <property type="term" value="C:cytosol"/>
    <property type="evidence" value="ECO:0007669"/>
    <property type="project" value="TreeGrafter"/>
</dbReference>
<evidence type="ECO:0000256" key="7">
    <source>
        <dbReference type="HAMAP-Rule" id="MF_00555"/>
    </source>
</evidence>
<dbReference type="SUPFAM" id="SSF55681">
    <property type="entry name" value="Class II aaRS and biotin synthetases"/>
    <property type="match status" value="1"/>
</dbReference>
<sequence>MEMLRVFYFYKKIGGSIMYKTKLDIMETEIAIKEVKDFFERDLAKKLDLTRVSAPLFVTPESGLNDDLNGIERAVAFDTKCKQDAVIVHSLAKWKRMALHKYGFDSGKGLYTDMNAIRRDEDLSPIHSYYVDQWDWEKVLEKDDRTTETLQETVKKIYSSLKDTESYIRNIYPQLSKKLPEEITFITSQELEKLYPELTPKEREHEHAKRYGAIFISEIGKVLESGEKHDGRAPDYDDWDLNGDIIVYYEPLKIGLELSSMGIRVSEESLAKQLEIAGAEGRKELEFHKKLLAGELPYTIGGGIGQSRLCLFFLDKLHIGEVQASLWPQEVIEECKAKNIPLL</sequence>
<evidence type="ECO:0000256" key="1">
    <source>
        <dbReference type="ARBA" id="ARBA00022490"/>
    </source>
</evidence>
<dbReference type="PROSITE" id="PS50862">
    <property type="entry name" value="AA_TRNA_LIGASE_II"/>
    <property type="match status" value="1"/>
</dbReference>
<protein>
    <recommendedName>
        <fullName evidence="7 8">Aspartate--ammonia ligase</fullName>
        <ecNumber evidence="7 8">6.3.1.1</ecNumber>
    </recommendedName>
    <alternativeName>
        <fullName evidence="7">Asparagine synthetase A</fullName>
    </alternativeName>
</protein>
<keyword evidence="1 7" id="KW-0963">Cytoplasm</keyword>
<comment type="pathway">
    <text evidence="7">Amino-acid biosynthesis; L-asparagine biosynthesis; L-asparagine from L-aspartate (ammonia route): step 1/1.</text>
</comment>
<dbReference type="AlphaFoldDB" id="U7VCW5"/>